<dbReference type="Proteomes" id="UP000253314">
    <property type="component" value="Unassembled WGS sequence"/>
</dbReference>
<dbReference type="EMBL" id="QOCW01000016">
    <property type="protein sequence ID" value="RBW68778.1"/>
    <property type="molecule type" value="Genomic_DNA"/>
</dbReference>
<protein>
    <recommendedName>
        <fullName evidence="1">Fido domain-containing protein</fullName>
    </recommendedName>
</protein>
<evidence type="ECO:0000259" key="1">
    <source>
        <dbReference type="PROSITE" id="PS51459"/>
    </source>
</evidence>
<evidence type="ECO:0000313" key="3">
    <source>
        <dbReference type="Proteomes" id="UP000253314"/>
    </source>
</evidence>
<dbReference type="Pfam" id="PF02661">
    <property type="entry name" value="Fic"/>
    <property type="match status" value="1"/>
</dbReference>
<comment type="caution">
    <text evidence="2">The sequence shown here is derived from an EMBL/GenBank/DDBJ whole genome shotgun (WGS) entry which is preliminary data.</text>
</comment>
<reference evidence="2 3" key="1">
    <citation type="submission" date="2018-07" db="EMBL/GenBank/DDBJ databases">
        <title>Lottiidibacillus patelloidae gen. nov., sp. nov., isolated from the intestinal tract of a marine limpet and the reclassification of B. taeanensis BH030017T, B. algicola KMM 3737T and B. hwajinpoensis SW-72T as genus Lottiidibacillus.</title>
        <authorList>
            <person name="Liu R."/>
            <person name="Huang Z."/>
        </authorList>
    </citation>
    <scope>NUCLEOTIDE SEQUENCE [LARGE SCALE GENOMIC DNA]</scope>
    <source>
        <strain evidence="2 3">BH030017</strain>
    </source>
</reference>
<sequence>MSGSIMLHAIFLGIHLFIDGNGRTSRLLWNLELMKD</sequence>
<evidence type="ECO:0000313" key="2">
    <source>
        <dbReference type="EMBL" id="RBW68778.1"/>
    </source>
</evidence>
<accession>A0A366XTA0</accession>
<feature type="domain" description="Fido" evidence="1">
    <location>
        <begin position="1"/>
        <end position="36"/>
    </location>
</feature>
<dbReference type="Gene3D" id="1.10.3290.10">
    <property type="entry name" value="Fido-like domain"/>
    <property type="match status" value="1"/>
</dbReference>
<keyword evidence="3" id="KW-1185">Reference proteome</keyword>
<dbReference type="OrthoDB" id="9813719at2"/>
<name>A0A366XTA0_9BACI</name>
<proteinExistence type="predicted"/>
<dbReference type="AlphaFoldDB" id="A0A366XTA0"/>
<organism evidence="2 3">
    <name type="scientific">Bacillus taeanensis</name>
    <dbReference type="NCBI Taxonomy" id="273032"/>
    <lineage>
        <taxon>Bacteria</taxon>
        <taxon>Bacillati</taxon>
        <taxon>Bacillota</taxon>
        <taxon>Bacilli</taxon>
        <taxon>Bacillales</taxon>
        <taxon>Bacillaceae</taxon>
        <taxon>Bacillus</taxon>
    </lineage>
</organism>
<dbReference type="InterPro" id="IPR003812">
    <property type="entry name" value="Fido"/>
</dbReference>
<dbReference type="SUPFAM" id="SSF140931">
    <property type="entry name" value="Fic-like"/>
    <property type="match status" value="1"/>
</dbReference>
<dbReference type="PROSITE" id="PS51459">
    <property type="entry name" value="FIDO"/>
    <property type="match status" value="1"/>
</dbReference>
<gene>
    <name evidence="2" type="ORF">DS031_14625</name>
</gene>
<dbReference type="InterPro" id="IPR036597">
    <property type="entry name" value="Fido-like_dom_sf"/>
</dbReference>